<gene>
    <name evidence="7" type="ORF">A3G99_03190</name>
</gene>
<feature type="transmembrane region" description="Helical" evidence="6">
    <location>
        <begin position="228"/>
        <end position="245"/>
    </location>
</feature>
<proteinExistence type="predicted"/>
<comment type="subcellular location">
    <subcellularLocation>
        <location evidence="1">Membrane</location>
        <topology evidence="1">Multi-pass membrane protein</topology>
    </subcellularLocation>
</comment>
<dbReference type="GO" id="GO:0005886">
    <property type="term" value="C:plasma membrane"/>
    <property type="evidence" value="ECO:0007669"/>
    <property type="project" value="TreeGrafter"/>
</dbReference>
<evidence type="ECO:0000256" key="1">
    <source>
        <dbReference type="ARBA" id="ARBA00004141"/>
    </source>
</evidence>
<dbReference type="Proteomes" id="UP000176558">
    <property type="component" value="Unassembled WGS sequence"/>
</dbReference>
<evidence type="ECO:0000313" key="8">
    <source>
        <dbReference type="Proteomes" id="UP000176558"/>
    </source>
</evidence>
<evidence type="ECO:0008006" key="9">
    <source>
        <dbReference type="Google" id="ProtNLM"/>
    </source>
</evidence>
<feature type="transmembrane region" description="Helical" evidence="6">
    <location>
        <begin position="252"/>
        <end position="272"/>
    </location>
</feature>
<feature type="transmembrane region" description="Helical" evidence="6">
    <location>
        <begin position="278"/>
        <end position="300"/>
    </location>
</feature>
<dbReference type="EMBL" id="MHWT01000028">
    <property type="protein sequence ID" value="OHB11739.1"/>
    <property type="molecule type" value="Genomic_DNA"/>
</dbReference>
<name>A0A1G2UQQ9_9BACT</name>
<evidence type="ECO:0000256" key="2">
    <source>
        <dbReference type="ARBA" id="ARBA00022679"/>
    </source>
</evidence>
<evidence type="ECO:0000256" key="5">
    <source>
        <dbReference type="ARBA" id="ARBA00023136"/>
    </source>
</evidence>
<evidence type="ECO:0000313" key="7">
    <source>
        <dbReference type="EMBL" id="OHB11739.1"/>
    </source>
</evidence>
<keyword evidence="4 6" id="KW-1133">Transmembrane helix</keyword>
<dbReference type="PANTHER" id="PTHR22926">
    <property type="entry name" value="PHOSPHO-N-ACETYLMURAMOYL-PENTAPEPTIDE-TRANSFERASE"/>
    <property type="match status" value="1"/>
</dbReference>
<evidence type="ECO:0000256" key="4">
    <source>
        <dbReference type="ARBA" id="ARBA00022989"/>
    </source>
</evidence>
<dbReference type="GO" id="GO:0016780">
    <property type="term" value="F:phosphotransferase activity, for other substituted phosphate groups"/>
    <property type="evidence" value="ECO:0007669"/>
    <property type="project" value="InterPro"/>
</dbReference>
<dbReference type="Pfam" id="PF00953">
    <property type="entry name" value="Glycos_transf_4"/>
    <property type="match status" value="1"/>
</dbReference>
<accession>A0A1G2UQQ9</accession>
<reference evidence="7 8" key="1">
    <citation type="journal article" date="2016" name="Nat. Commun.">
        <title>Thousands of microbial genomes shed light on interconnected biogeochemical processes in an aquifer system.</title>
        <authorList>
            <person name="Anantharaman K."/>
            <person name="Brown C.T."/>
            <person name="Hug L.A."/>
            <person name="Sharon I."/>
            <person name="Castelle C.J."/>
            <person name="Probst A.J."/>
            <person name="Thomas B.C."/>
            <person name="Singh A."/>
            <person name="Wilkins M.J."/>
            <person name="Karaoz U."/>
            <person name="Brodie E.L."/>
            <person name="Williams K.H."/>
            <person name="Hubbard S.S."/>
            <person name="Banfield J.F."/>
        </authorList>
    </citation>
    <scope>NUCLEOTIDE SEQUENCE [LARGE SCALE GENOMIC DNA]</scope>
</reference>
<feature type="transmembrane region" description="Helical" evidence="6">
    <location>
        <begin position="65"/>
        <end position="84"/>
    </location>
</feature>
<keyword evidence="5 6" id="KW-0472">Membrane</keyword>
<keyword evidence="3 6" id="KW-0812">Transmembrane</keyword>
<feature type="transmembrane region" description="Helical" evidence="6">
    <location>
        <begin position="12"/>
        <end position="30"/>
    </location>
</feature>
<feature type="transmembrane region" description="Helical" evidence="6">
    <location>
        <begin position="104"/>
        <end position="121"/>
    </location>
</feature>
<dbReference type="AlphaFoldDB" id="A0A1G2UQQ9"/>
<keyword evidence="2" id="KW-0808">Transferase</keyword>
<organism evidence="7 8">
    <name type="scientific">Candidatus Zambryskibacteria bacterium RIFCSPLOWO2_12_FULL_39_23</name>
    <dbReference type="NCBI Taxonomy" id="1802776"/>
    <lineage>
        <taxon>Bacteria</taxon>
        <taxon>Candidatus Zambryskiibacteriota</taxon>
    </lineage>
</organism>
<evidence type="ECO:0000256" key="6">
    <source>
        <dbReference type="SAM" id="Phobius"/>
    </source>
</evidence>
<evidence type="ECO:0000256" key="3">
    <source>
        <dbReference type="ARBA" id="ARBA00022692"/>
    </source>
</evidence>
<sequence length="350" mass="39244">MIDVLKIVIPSVITFFIGISITPFFTDFFYKHKMWKKSPRKDSGMTTEEFSKIHNTRGELSTPRIGGVIIWVSVLLTVFLIYLLSVIFPSDLTEKLNFFSRGQTLIPLATLILASLIGLLDDLLQIFGRGVYAKDPLIYRKVKIICIILIGFAISYWFYYKLQFTSIHIPFGGELELGIWFIPFFIIVMLAVFSTSVVDGIDGLSGGIMATIFSAYSIIAFANNQIDISALCAVIAGGILAFLWFNIPPARFYMGETGMLGLTVTLSVIAFLTNSALLLIIIAFPLVITSLSVIIQITSYKFFGKRRVFKLTPLHHHFEAIGWSREKIVMRYWIISVVFAMSGVIIALIS</sequence>
<feature type="transmembrane region" description="Helical" evidence="6">
    <location>
        <begin position="332"/>
        <end position="349"/>
    </location>
</feature>
<feature type="transmembrane region" description="Helical" evidence="6">
    <location>
        <begin position="204"/>
        <end position="222"/>
    </location>
</feature>
<protein>
    <recommendedName>
        <fullName evidence="9">Phospho-N-acetylmuramoyl-pentapeptide-transferase</fullName>
    </recommendedName>
</protein>
<feature type="transmembrane region" description="Helical" evidence="6">
    <location>
        <begin position="142"/>
        <end position="159"/>
    </location>
</feature>
<feature type="transmembrane region" description="Helical" evidence="6">
    <location>
        <begin position="179"/>
        <end position="197"/>
    </location>
</feature>
<dbReference type="GO" id="GO:0044038">
    <property type="term" value="P:cell wall macromolecule biosynthetic process"/>
    <property type="evidence" value="ECO:0007669"/>
    <property type="project" value="TreeGrafter"/>
</dbReference>
<dbReference type="GO" id="GO:0071555">
    <property type="term" value="P:cell wall organization"/>
    <property type="evidence" value="ECO:0007669"/>
    <property type="project" value="TreeGrafter"/>
</dbReference>
<comment type="caution">
    <text evidence="7">The sequence shown here is derived from an EMBL/GenBank/DDBJ whole genome shotgun (WGS) entry which is preliminary data.</text>
</comment>
<dbReference type="PANTHER" id="PTHR22926:SF5">
    <property type="entry name" value="PHOSPHO-N-ACETYLMURAMOYL-PENTAPEPTIDE-TRANSFERASE HOMOLOG"/>
    <property type="match status" value="1"/>
</dbReference>
<dbReference type="InterPro" id="IPR000715">
    <property type="entry name" value="Glycosyl_transferase_4"/>
</dbReference>